<evidence type="ECO:0000313" key="8">
    <source>
        <dbReference type="Proteomes" id="UP000712080"/>
    </source>
</evidence>
<dbReference type="Proteomes" id="UP000712080">
    <property type="component" value="Unassembled WGS sequence"/>
</dbReference>
<dbReference type="InterPro" id="IPR036249">
    <property type="entry name" value="Thioredoxin-like_sf"/>
</dbReference>
<dbReference type="PANTHER" id="PTHR12151:SF25">
    <property type="entry name" value="LINALOOL DEHYDRATASE_ISOMERASE DOMAIN-CONTAINING PROTEIN"/>
    <property type="match status" value="1"/>
</dbReference>
<evidence type="ECO:0000256" key="1">
    <source>
        <dbReference type="ARBA" id="ARBA00010996"/>
    </source>
</evidence>
<dbReference type="GO" id="GO:0046872">
    <property type="term" value="F:metal ion binding"/>
    <property type="evidence" value="ECO:0007669"/>
    <property type="project" value="UniProtKB-KW"/>
</dbReference>
<feature type="binding site" evidence="3">
    <location>
        <position position="89"/>
    </location>
    <ligand>
        <name>Cu cation</name>
        <dbReference type="ChEBI" id="CHEBI:23378"/>
    </ligand>
</feature>
<dbReference type="AlphaFoldDB" id="A0A972JG05"/>
<feature type="binding site" evidence="3">
    <location>
        <position position="85"/>
    </location>
    <ligand>
        <name>Cu cation</name>
        <dbReference type="ChEBI" id="CHEBI:23378"/>
    </ligand>
</feature>
<feature type="binding site" evidence="3">
    <location>
        <position position="175"/>
    </location>
    <ligand>
        <name>Cu cation</name>
        <dbReference type="ChEBI" id="CHEBI:23378"/>
    </ligand>
</feature>
<sequence>MRATVFLRSSVFLLLLISCQQQKTQPIPFYDSADFTPLFLTQSQADNSIRHKISSFSLTDENGKPFTNSSISGKIYVADFIFTSCGSICPKMTDQMKLVGTAFEKDTSVAIVSYSVTPWIDTPEILRNYKHTKGITKPDWHFVTGNKAEIYDLARRGYFAEEKLGFSKNSSEFLHTEHFILVDAKGRIRGIYNGTLALEAKQLIDDIQELKKEVK</sequence>
<feature type="chain" id="PRO_5036735015" evidence="5">
    <location>
        <begin position="24"/>
        <end position="215"/>
    </location>
</feature>
<dbReference type="RefSeq" id="WP_169527641.1">
    <property type="nucleotide sequence ID" value="NZ_JAAMPU010000106.1"/>
</dbReference>
<evidence type="ECO:0000256" key="2">
    <source>
        <dbReference type="ARBA" id="ARBA00023008"/>
    </source>
</evidence>
<evidence type="ECO:0000313" key="7">
    <source>
        <dbReference type="EMBL" id="NMH28529.1"/>
    </source>
</evidence>
<comment type="similarity">
    <text evidence="1">Belongs to the SCO1/2 family.</text>
</comment>
<keyword evidence="2 3" id="KW-0186">Copper</keyword>
<evidence type="ECO:0000256" key="3">
    <source>
        <dbReference type="PIRSR" id="PIRSR603782-1"/>
    </source>
</evidence>
<keyword evidence="8" id="KW-1185">Reference proteome</keyword>
<dbReference type="InterPro" id="IPR003782">
    <property type="entry name" value="SCO1/SenC"/>
</dbReference>
<dbReference type="Pfam" id="PF02630">
    <property type="entry name" value="SCO1-SenC"/>
    <property type="match status" value="1"/>
</dbReference>
<keyword evidence="4" id="KW-1015">Disulfide bond</keyword>
<gene>
    <name evidence="7" type="ORF">G6047_10845</name>
</gene>
<keyword evidence="3" id="KW-0479">Metal-binding</keyword>
<feature type="signal peptide" evidence="5">
    <location>
        <begin position="1"/>
        <end position="23"/>
    </location>
</feature>
<dbReference type="EMBL" id="JAAMPU010000106">
    <property type="protein sequence ID" value="NMH28529.1"/>
    <property type="molecule type" value="Genomic_DNA"/>
</dbReference>
<dbReference type="InterPro" id="IPR013766">
    <property type="entry name" value="Thioredoxin_domain"/>
</dbReference>
<keyword evidence="5" id="KW-0732">Signal</keyword>
<comment type="caution">
    <text evidence="7">The sequence shown here is derived from an EMBL/GenBank/DDBJ whole genome shotgun (WGS) entry which is preliminary data.</text>
</comment>
<proteinExistence type="inferred from homology"/>
<protein>
    <submittedName>
        <fullName evidence="7">SCO family protein</fullName>
    </submittedName>
</protein>
<evidence type="ECO:0000256" key="4">
    <source>
        <dbReference type="PIRSR" id="PIRSR603782-2"/>
    </source>
</evidence>
<dbReference type="CDD" id="cd02968">
    <property type="entry name" value="SCO"/>
    <property type="match status" value="1"/>
</dbReference>
<evidence type="ECO:0000256" key="5">
    <source>
        <dbReference type="SAM" id="SignalP"/>
    </source>
</evidence>
<name>A0A972JG05_9FLAO</name>
<reference evidence="7" key="1">
    <citation type="submission" date="2020-02" db="EMBL/GenBank/DDBJ databases">
        <title>Flavobacterium sp. genome.</title>
        <authorList>
            <person name="Jung H.S."/>
            <person name="Baek J.H."/>
            <person name="Jeon C.O."/>
        </authorList>
    </citation>
    <scope>NUCLEOTIDE SEQUENCE</scope>
    <source>
        <strain evidence="7">SE-s28</strain>
    </source>
</reference>
<dbReference type="PANTHER" id="PTHR12151">
    <property type="entry name" value="ELECTRON TRANSPORT PROTIN SCO1/SENC FAMILY MEMBER"/>
    <property type="match status" value="1"/>
</dbReference>
<organism evidence="7 8">
    <name type="scientific">Flavobacterium silvaticum</name>
    <dbReference type="NCBI Taxonomy" id="1852020"/>
    <lineage>
        <taxon>Bacteria</taxon>
        <taxon>Pseudomonadati</taxon>
        <taxon>Bacteroidota</taxon>
        <taxon>Flavobacteriia</taxon>
        <taxon>Flavobacteriales</taxon>
        <taxon>Flavobacteriaceae</taxon>
        <taxon>Flavobacterium</taxon>
    </lineage>
</organism>
<accession>A0A972JG05</accession>
<feature type="domain" description="Thioredoxin" evidence="6">
    <location>
        <begin position="47"/>
        <end position="212"/>
    </location>
</feature>
<feature type="disulfide bond" description="Redox-active" evidence="4">
    <location>
        <begin position="85"/>
        <end position="89"/>
    </location>
</feature>
<dbReference type="PROSITE" id="PS51352">
    <property type="entry name" value="THIOREDOXIN_2"/>
    <property type="match status" value="1"/>
</dbReference>
<evidence type="ECO:0000259" key="6">
    <source>
        <dbReference type="PROSITE" id="PS51352"/>
    </source>
</evidence>
<dbReference type="PROSITE" id="PS51257">
    <property type="entry name" value="PROKAR_LIPOPROTEIN"/>
    <property type="match status" value="1"/>
</dbReference>
<dbReference type="SUPFAM" id="SSF52833">
    <property type="entry name" value="Thioredoxin-like"/>
    <property type="match status" value="1"/>
</dbReference>
<dbReference type="Gene3D" id="3.40.30.10">
    <property type="entry name" value="Glutaredoxin"/>
    <property type="match status" value="1"/>
</dbReference>